<evidence type="ECO:0000313" key="3">
    <source>
        <dbReference type="EMBL" id="QAT88615.1"/>
    </source>
</evidence>
<protein>
    <submittedName>
        <fullName evidence="3">Uncharacterized protein</fullName>
    </submittedName>
</protein>
<evidence type="ECO:0000256" key="1">
    <source>
        <dbReference type="SAM" id="MobiDB-lite"/>
    </source>
</evidence>
<sequence>MDETYVEEPERVARPAHRYPLENGRADYVTFPPGTRVEESRIVWKHNRFDVSVLTMVLISTVTFFIPLFNGLLAGTFGGFHAGRPRRALAAAAVASVVVPAAFYVAFNVFSVGGVRIFLGLGWGNWTLLHVIGLFIGALCGAASRPVFTGEVPVFRTQYVSGAPLLAQGDAAPALPEGSRDFSRDLPTTRVSPPSGPVRGE</sequence>
<evidence type="ECO:0000313" key="4">
    <source>
        <dbReference type="Proteomes" id="UP000288758"/>
    </source>
</evidence>
<keyword evidence="2" id="KW-0812">Transmembrane</keyword>
<feature type="transmembrane region" description="Helical" evidence="2">
    <location>
        <begin position="53"/>
        <end position="76"/>
    </location>
</feature>
<feature type="transmembrane region" description="Helical" evidence="2">
    <location>
        <begin position="127"/>
        <end position="148"/>
    </location>
</feature>
<keyword evidence="2" id="KW-0472">Membrane</keyword>
<dbReference type="EMBL" id="CP034669">
    <property type="protein sequence ID" value="QAT88615.1"/>
    <property type="molecule type" value="Genomic_DNA"/>
</dbReference>
<dbReference type="Proteomes" id="UP000288758">
    <property type="component" value="Chromosome"/>
</dbReference>
<keyword evidence="2" id="KW-1133">Transmembrane helix</keyword>
<proteinExistence type="predicted"/>
<feature type="transmembrane region" description="Helical" evidence="2">
    <location>
        <begin position="88"/>
        <end position="107"/>
    </location>
</feature>
<feature type="region of interest" description="Disordered" evidence="1">
    <location>
        <begin position="171"/>
        <end position="201"/>
    </location>
</feature>
<name>A0A410S318_CORCK</name>
<organism evidence="3 4">
    <name type="scientific">Corallococcus coralloides</name>
    <name type="common">Myxococcus coralloides</name>
    <dbReference type="NCBI Taxonomy" id="184914"/>
    <lineage>
        <taxon>Bacteria</taxon>
        <taxon>Pseudomonadati</taxon>
        <taxon>Myxococcota</taxon>
        <taxon>Myxococcia</taxon>
        <taxon>Myxococcales</taxon>
        <taxon>Cystobacterineae</taxon>
        <taxon>Myxococcaceae</taxon>
        <taxon>Corallococcus</taxon>
    </lineage>
</organism>
<accession>A0A410S318</accession>
<dbReference type="AlphaFoldDB" id="A0A410S318"/>
<reference evidence="3 4" key="1">
    <citation type="submission" date="2018-12" db="EMBL/GenBank/DDBJ databases">
        <title>Complete Genome Sequence of the Corallopyronin A producing Myxobacterium Corallococcus coralloides B035.</title>
        <authorList>
            <person name="Bouhired S.M."/>
            <person name="Rupp O."/>
            <person name="Blom J."/>
            <person name="Schaeberle T.F."/>
            <person name="Kehraus S."/>
            <person name="Schiefer A."/>
            <person name="Pfarr K."/>
            <person name="Goesmann A."/>
            <person name="Hoerauf A."/>
            <person name="Koenig G.M."/>
        </authorList>
    </citation>
    <scope>NUCLEOTIDE SEQUENCE [LARGE SCALE GENOMIC DNA]</scope>
    <source>
        <strain evidence="3 4">B035</strain>
    </source>
</reference>
<gene>
    <name evidence="3" type="ORF">EJ065_7090</name>
</gene>
<evidence type="ECO:0000256" key="2">
    <source>
        <dbReference type="SAM" id="Phobius"/>
    </source>
</evidence>